<feature type="coiled-coil region" evidence="1">
    <location>
        <begin position="32"/>
        <end position="59"/>
    </location>
</feature>
<evidence type="ECO:0000313" key="3">
    <source>
        <dbReference type="EMBL" id="MCU4743443.1"/>
    </source>
</evidence>
<sequence length="60" mass="6982">MHARRAPGEDRRATRRARGGRRTIAEHIVDTHESIDDRLENVEERLDRAERDIDIVDGGY</sequence>
<dbReference type="EMBL" id="JAOPKA010000015">
    <property type="protein sequence ID" value="MCU4743443.1"/>
    <property type="molecule type" value="Genomic_DNA"/>
</dbReference>
<dbReference type="AlphaFoldDB" id="A0AAP2Z2S5"/>
<dbReference type="Proteomes" id="UP001321018">
    <property type="component" value="Unassembled WGS sequence"/>
</dbReference>
<feature type="region of interest" description="Disordered" evidence="2">
    <location>
        <begin position="1"/>
        <end position="21"/>
    </location>
</feature>
<name>A0AAP2Z2S5_9EURY</name>
<evidence type="ECO:0000256" key="2">
    <source>
        <dbReference type="SAM" id="MobiDB-lite"/>
    </source>
</evidence>
<feature type="compositionally biased region" description="Basic and acidic residues" evidence="2">
    <location>
        <begin position="1"/>
        <end position="12"/>
    </location>
</feature>
<evidence type="ECO:0000256" key="1">
    <source>
        <dbReference type="SAM" id="Coils"/>
    </source>
</evidence>
<dbReference type="RefSeq" id="WP_338005262.1">
    <property type="nucleotide sequence ID" value="NZ_JAOPKA010000015.1"/>
</dbReference>
<evidence type="ECO:0000313" key="4">
    <source>
        <dbReference type="Proteomes" id="UP001321018"/>
    </source>
</evidence>
<proteinExistence type="predicted"/>
<accession>A0AAP2Z2S5</accession>
<protein>
    <submittedName>
        <fullName evidence="3">Uncharacterized protein</fullName>
    </submittedName>
</protein>
<comment type="caution">
    <text evidence="3">The sequence shown here is derived from an EMBL/GenBank/DDBJ whole genome shotgun (WGS) entry which is preliminary data.</text>
</comment>
<reference evidence="3" key="1">
    <citation type="submission" date="2022-09" db="EMBL/GenBank/DDBJ databases">
        <title>Enrichment on poylsaccharides allowed isolation of novel metabolic and taxonomic groups of Haloarchaea.</title>
        <authorList>
            <person name="Sorokin D.Y."/>
            <person name="Elcheninov A.G."/>
            <person name="Khizhniak T.V."/>
            <person name="Kolganova T.V."/>
            <person name="Kublanov I.V."/>
        </authorList>
    </citation>
    <scope>NUCLEOTIDE SEQUENCE</scope>
    <source>
        <strain evidence="3">AArc-xg1-1</strain>
    </source>
</reference>
<gene>
    <name evidence="3" type="ORF">OB960_18820</name>
</gene>
<organism evidence="3 4">
    <name type="scientific">Natronoglomus mannanivorans</name>
    <dbReference type="NCBI Taxonomy" id="2979990"/>
    <lineage>
        <taxon>Archaea</taxon>
        <taxon>Methanobacteriati</taxon>
        <taxon>Methanobacteriota</taxon>
        <taxon>Stenosarchaea group</taxon>
        <taxon>Halobacteria</taxon>
        <taxon>Halobacteriales</taxon>
        <taxon>Natrialbaceae</taxon>
        <taxon>Natronoglomus</taxon>
    </lineage>
</organism>
<keyword evidence="1" id="KW-0175">Coiled coil</keyword>